<dbReference type="Proteomes" id="UP000233469">
    <property type="component" value="Unassembled WGS sequence"/>
</dbReference>
<evidence type="ECO:0000313" key="2">
    <source>
        <dbReference type="Proteomes" id="UP000233469"/>
    </source>
</evidence>
<reference evidence="1 2" key="2">
    <citation type="submission" date="2017-10" db="EMBL/GenBank/DDBJ databases">
        <title>Extensive intraspecific genome diversity in a model arbuscular mycorrhizal fungus.</title>
        <authorList>
            <person name="Chen E.C.H."/>
            <person name="Morin E."/>
            <person name="Baudet D."/>
            <person name="Noel J."/>
            <person name="Ndikumana S."/>
            <person name="Charron P."/>
            <person name="St-Onge C."/>
            <person name="Giorgi J."/>
            <person name="Grigoriev I.V."/>
            <person name="Roux C."/>
            <person name="Martin F.M."/>
            <person name="Corradi N."/>
        </authorList>
    </citation>
    <scope>NUCLEOTIDE SEQUENCE [LARGE SCALE GENOMIC DNA]</scope>
    <source>
        <strain evidence="1 2">C2</strain>
    </source>
</reference>
<accession>A0A2N1M5E0</accession>
<dbReference type="EMBL" id="LLXL01005031">
    <property type="protein sequence ID" value="PKK56861.1"/>
    <property type="molecule type" value="Genomic_DNA"/>
</dbReference>
<protein>
    <submittedName>
        <fullName evidence="1">Uncharacterized protein</fullName>
    </submittedName>
</protein>
<gene>
    <name evidence="1" type="ORF">RhiirC2_858439</name>
</gene>
<sequence>MDILRANNILVPTLKTPFINYASFCKKFLLDEFFHSDINKIFNNELNDEKLRIVSNEIIKLLVNQASLKDLYVYDLGYLPGFIKNENRFFSSIPHSIIDLTISGINIDNFDNLLINYIARSCQNIKEIYIGLDSRTNLDIFEMFIKELQYLESIKINISGNLNEKELFEIIKDCSQENFYKIEFEVFR</sequence>
<reference evidence="1 2" key="1">
    <citation type="submission" date="2016-04" db="EMBL/GenBank/DDBJ databases">
        <title>Genome analyses suggest a sexual origin of heterokaryosis in a supposedly ancient asexual fungus.</title>
        <authorList>
            <person name="Ropars J."/>
            <person name="Sedzielewska K."/>
            <person name="Noel J."/>
            <person name="Charron P."/>
            <person name="Farinelli L."/>
            <person name="Marton T."/>
            <person name="Kruger M."/>
            <person name="Pelin A."/>
            <person name="Brachmann A."/>
            <person name="Corradi N."/>
        </authorList>
    </citation>
    <scope>NUCLEOTIDE SEQUENCE [LARGE SCALE GENOMIC DNA]</scope>
    <source>
        <strain evidence="1 2">C2</strain>
    </source>
</reference>
<proteinExistence type="predicted"/>
<organism evidence="1 2">
    <name type="scientific">Rhizophagus irregularis</name>
    <dbReference type="NCBI Taxonomy" id="588596"/>
    <lineage>
        <taxon>Eukaryota</taxon>
        <taxon>Fungi</taxon>
        <taxon>Fungi incertae sedis</taxon>
        <taxon>Mucoromycota</taxon>
        <taxon>Glomeromycotina</taxon>
        <taxon>Glomeromycetes</taxon>
        <taxon>Glomerales</taxon>
        <taxon>Glomeraceae</taxon>
        <taxon>Rhizophagus</taxon>
    </lineage>
</organism>
<dbReference type="AlphaFoldDB" id="A0A2N1M5E0"/>
<name>A0A2N1M5E0_9GLOM</name>
<evidence type="ECO:0000313" key="1">
    <source>
        <dbReference type="EMBL" id="PKK56861.1"/>
    </source>
</evidence>
<comment type="caution">
    <text evidence="1">The sequence shown here is derived from an EMBL/GenBank/DDBJ whole genome shotgun (WGS) entry which is preliminary data.</text>
</comment>